<feature type="compositionally biased region" description="Pro residues" evidence="2">
    <location>
        <begin position="61"/>
        <end position="71"/>
    </location>
</feature>
<dbReference type="PANTHER" id="PTHR10098">
    <property type="entry name" value="RAPSYN-RELATED"/>
    <property type="match status" value="1"/>
</dbReference>
<feature type="compositionally biased region" description="Basic and acidic residues" evidence="2">
    <location>
        <begin position="500"/>
        <end position="518"/>
    </location>
</feature>
<dbReference type="PROSITE" id="PS50005">
    <property type="entry name" value="TPR"/>
    <property type="match status" value="1"/>
</dbReference>
<feature type="region of interest" description="Disordered" evidence="2">
    <location>
        <begin position="44"/>
        <end position="71"/>
    </location>
</feature>
<dbReference type="InterPro" id="IPR011990">
    <property type="entry name" value="TPR-like_helical_dom_sf"/>
</dbReference>
<sequence length="973" mass="107351">MPFASKPTGRSAMPSLVPSMTTLTLRLALGVILGYSIGCRSMPAPTGAREATSPKLEAEALPPPPEPPPLGPTDHHVAEWYWKQAEKARKRGTPAWLRRSVEQYDCAAELYAQSGDELGEARARNAGGLAWFELDDYDEAEAWLSTALSIREREGDAFERAQTLNNLGLVQLGKGLPKQAYPYFLRALPLWQEAEKPMETAFTWNCMGGAWDQLDQPAAALEQYRKAYEVLDHYQEEEALWGKAFVANNIGVVLNYLNELDRASSFLEMALAIWPKLDNPSGEAQTLNNLGWTRRLQGDPEAALDLHRRALSKSGAIRDRAFSLHNIGVVHFEQNRLRASERYFNRALELRESMQDHRSAAYSHYSLARTAALLGNPDADDRFKDTLHRARKVGDVALEIETLVGLASLARSRQDPASALTQVNQAIDLSEHQRVKVPHGDMRAEYLATKMRAYQLRIDLFLDLHRQRPTEGFDGLALAATEAARARSLADSLRKTKEIRDFPYTESNRDTTSGKRDAAGSSKANPIAEPHVTEPFMAASLEDSAGSRLSKALDSPASSPGGPESAVAKLLESRTAEAAAWLDTVRTSLLGEEDLLIYFWLGDDRGYAWILDRETLISVELPARAALVGMIRTTSYRAKHHVINAQSIEIAARNLSEALFGDLSPYLTKHRLILVLDPGLLGVAFAALPLPRGCNPGTDETWMIDRFELIQTPSIQTLALLPQVPVFETTETATVAVFANPTYTPTNERKSTPPPSPPTGQPSARLTDASADPWRSPAQTELVPLPFSRTEAMNIQRIVGPGRTVIRLGPSAARLPLLRGFGRDHRILHFATHATSDSARPERSGLWLSTWNEEGKAVNGLLNLHEIYGLELNAGLVVLSACETARGAEIRGEGALSLARGFMVSGTPRVVASLWRVSDEGTAHLMTHFYEGVFQRQLAPAAALRRAQLALRSSGDWSSPYYWAGFQLYGRWD</sequence>
<name>A0A8A4TMA3_SULCO</name>
<dbReference type="Pfam" id="PF13424">
    <property type="entry name" value="TPR_12"/>
    <property type="match status" value="2"/>
</dbReference>
<dbReference type="Proteomes" id="UP000663929">
    <property type="component" value="Chromosome"/>
</dbReference>
<dbReference type="EMBL" id="CP071793">
    <property type="protein sequence ID" value="QTD50597.1"/>
    <property type="molecule type" value="Genomic_DNA"/>
</dbReference>
<dbReference type="Pfam" id="PF12770">
    <property type="entry name" value="CHAT"/>
    <property type="match status" value="1"/>
</dbReference>
<feature type="region of interest" description="Disordered" evidence="2">
    <location>
        <begin position="500"/>
        <end position="531"/>
    </location>
</feature>
<keyword evidence="5" id="KW-1185">Reference proteome</keyword>
<dbReference type="RefSeq" id="WP_237380422.1">
    <property type="nucleotide sequence ID" value="NZ_CP071793.1"/>
</dbReference>
<proteinExistence type="predicted"/>
<reference evidence="4" key="1">
    <citation type="submission" date="2021-03" db="EMBL/GenBank/DDBJ databases">
        <title>Acanthopleuribacteraceae sp. M133.</title>
        <authorList>
            <person name="Wang G."/>
        </authorList>
    </citation>
    <scope>NUCLEOTIDE SEQUENCE</scope>
    <source>
        <strain evidence="4">M133</strain>
    </source>
</reference>
<gene>
    <name evidence="4" type="ORF">J3U87_33855</name>
</gene>
<evidence type="ECO:0000259" key="3">
    <source>
        <dbReference type="Pfam" id="PF12770"/>
    </source>
</evidence>
<dbReference type="SMART" id="SM00028">
    <property type="entry name" value="TPR"/>
    <property type="match status" value="7"/>
</dbReference>
<dbReference type="Pfam" id="PF13374">
    <property type="entry name" value="TPR_10"/>
    <property type="match status" value="1"/>
</dbReference>
<evidence type="ECO:0000256" key="2">
    <source>
        <dbReference type="SAM" id="MobiDB-lite"/>
    </source>
</evidence>
<dbReference type="InterPro" id="IPR024983">
    <property type="entry name" value="CHAT_dom"/>
</dbReference>
<evidence type="ECO:0000313" key="4">
    <source>
        <dbReference type="EMBL" id="QTD50597.1"/>
    </source>
</evidence>
<evidence type="ECO:0000313" key="5">
    <source>
        <dbReference type="Proteomes" id="UP000663929"/>
    </source>
</evidence>
<dbReference type="Gene3D" id="1.25.40.10">
    <property type="entry name" value="Tetratricopeptide repeat domain"/>
    <property type="match status" value="2"/>
</dbReference>
<dbReference type="AlphaFoldDB" id="A0A8A4TMA3"/>
<protein>
    <submittedName>
        <fullName evidence="4">CHAT domain-containing protein</fullName>
    </submittedName>
</protein>
<organism evidence="4 5">
    <name type="scientific">Sulfidibacter corallicola</name>
    <dbReference type="NCBI Taxonomy" id="2818388"/>
    <lineage>
        <taxon>Bacteria</taxon>
        <taxon>Pseudomonadati</taxon>
        <taxon>Acidobacteriota</taxon>
        <taxon>Holophagae</taxon>
        <taxon>Acanthopleuribacterales</taxon>
        <taxon>Acanthopleuribacteraceae</taxon>
        <taxon>Sulfidibacter</taxon>
    </lineage>
</organism>
<accession>A0A8A4TMA3</accession>
<evidence type="ECO:0000256" key="1">
    <source>
        <dbReference type="PROSITE-ProRule" id="PRU00339"/>
    </source>
</evidence>
<keyword evidence="1" id="KW-0802">TPR repeat</keyword>
<dbReference type="KEGG" id="scor:J3U87_33855"/>
<dbReference type="PANTHER" id="PTHR10098:SF108">
    <property type="entry name" value="TETRATRICOPEPTIDE REPEAT PROTEIN 28"/>
    <property type="match status" value="1"/>
</dbReference>
<feature type="repeat" description="TPR" evidence="1">
    <location>
        <begin position="321"/>
        <end position="354"/>
    </location>
</feature>
<dbReference type="InterPro" id="IPR019734">
    <property type="entry name" value="TPR_rpt"/>
</dbReference>
<feature type="domain" description="CHAT" evidence="3">
    <location>
        <begin position="651"/>
        <end position="971"/>
    </location>
</feature>
<feature type="region of interest" description="Disordered" evidence="2">
    <location>
        <begin position="743"/>
        <end position="776"/>
    </location>
</feature>
<dbReference type="SUPFAM" id="SSF48452">
    <property type="entry name" value="TPR-like"/>
    <property type="match status" value="2"/>
</dbReference>